<evidence type="ECO:0000313" key="2">
    <source>
        <dbReference type="EMBL" id="KAA1121778.1"/>
    </source>
</evidence>
<name>A0A5B0R8X7_PUCGR</name>
<feature type="region of interest" description="Disordered" evidence="1">
    <location>
        <begin position="36"/>
        <end position="57"/>
    </location>
</feature>
<sequence>MSQACVAAARSVTRTFQVKLESSRYVSSSGNSIYETTDQKRTTTQSKEASQKPASATQTVDLNVSNLTQTVNPNVSNLTQMVDPNLTTTTGQTLFEAGQNNTSGLLHKASSTIGSGDLDSHPGNQIQFTGLFKWGIVQLELSKNEGRLTGINGYQVAWDRCSSTPYAFSKARNIVITYDDMILIGIEASNALAVGIGGVGFWDMTSNHHSMLIDCAHKNLAKFDCLEFERS</sequence>
<organism evidence="2 3">
    <name type="scientific">Puccinia graminis f. sp. tritici</name>
    <dbReference type="NCBI Taxonomy" id="56615"/>
    <lineage>
        <taxon>Eukaryota</taxon>
        <taxon>Fungi</taxon>
        <taxon>Dikarya</taxon>
        <taxon>Basidiomycota</taxon>
        <taxon>Pucciniomycotina</taxon>
        <taxon>Pucciniomycetes</taxon>
        <taxon>Pucciniales</taxon>
        <taxon>Pucciniaceae</taxon>
        <taxon>Puccinia</taxon>
    </lineage>
</organism>
<dbReference type="InterPro" id="IPR029070">
    <property type="entry name" value="Chitinase_insertion_sf"/>
</dbReference>
<gene>
    <name evidence="2" type="ORF">PGTUg99_028679</name>
</gene>
<evidence type="ECO:0000313" key="3">
    <source>
        <dbReference type="Proteomes" id="UP000325313"/>
    </source>
</evidence>
<evidence type="ECO:0008006" key="4">
    <source>
        <dbReference type="Google" id="ProtNLM"/>
    </source>
</evidence>
<evidence type="ECO:0000256" key="1">
    <source>
        <dbReference type="SAM" id="MobiDB-lite"/>
    </source>
</evidence>
<dbReference type="Gene3D" id="3.20.20.80">
    <property type="entry name" value="Glycosidases"/>
    <property type="match status" value="1"/>
</dbReference>
<protein>
    <recommendedName>
        <fullName evidence="4">Chitinase</fullName>
    </recommendedName>
</protein>
<dbReference type="Proteomes" id="UP000325313">
    <property type="component" value="Unassembled WGS sequence"/>
</dbReference>
<dbReference type="EMBL" id="VDEP01000237">
    <property type="protein sequence ID" value="KAA1121778.1"/>
    <property type="molecule type" value="Genomic_DNA"/>
</dbReference>
<proteinExistence type="predicted"/>
<comment type="caution">
    <text evidence="2">The sequence shown here is derived from an EMBL/GenBank/DDBJ whole genome shotgun (WGS) entry which is preliminary data.</text>
</comment>
<accession>A0A5B0R8X7</accession>
<reference evidence="2 3" key="1">
    <citation type="submission" date="2019-05" db="EMBL/GenBank/DDBJ databases">
        <title>Emergence of the Ug99 lineage of the wheat stem rust pathogen through somatic hybridization.</title>
        <authorList>
            <person name="Li F."/>
            <person name="Upadhyaya N.M."/>
            <person name="Sperschneider J."/>
            <person name="Matny O."/>
            <person name="Nguyen-Phuc H."/>
            <person name="Mago R."/>
            <person name="Raley C."/>
            <person name="Miller M.E."/>
            <person name="Silverstein K.A.T."/>
            <person name="Henningsen E."/>
            <person name="Hirsch C.D."/>
            <person name="Visser B."/>
            <person name="Pretorius Z.A."/>
            <person name="Steffenson B.J."/>
            <person name="Schwessinger B."/>
            <person name="Dodds P.N."/>
            <person name="Figueroa M."/>
        </authorList>
    </citation>
    <scope>NUCLEOTIDE SEQUENCE [LARGE SCALE GENOMIC DNA]</scope>
    <source>
        <strain evidence="2 3">Ug99</strain>
    </source>
</reference>
<dbReference type="Gene3D" id="3.10.50.10">
    <property type="match status" value="1"/>
</dbReference>
<dbReference type="AlphaFoldDB" id="A0A5B0R8X7"/>